<dbReference type="Gene3D" id="3.30.230.10">
    <property type="match status" value="1"/>
</dbReference>
<dbReference type="RefSeq" id="WP_349968413.1">
    <property type="nucleotide sequence ID" value="NZ_CP157942.1"/>
</dbReference>
<evidence type="ECO:0000256" key="1">
    <source>
        <dbReference type="ARBA" id="ARBA00009684"/>
    </source>
</evidence>
<dbReference type="EMBL" id="CP157942">
    <property type="protein sequence ID" value="XBS67799.1"/>
    <property type="molecule type" value="Genomic_DNA"/>
</dbReference>
<evidence type="ECO:0000259" key="11">
    <source>
        <dbReference type="Pfam" id="PF00288"/>
    </source>
</evidence>
<dbReference type="EC" id="2.7.1.148" evidence="2 10"/>
<name>A0AAU7Q475_9RICK</name>
<evidence type="ECO:0000256" key="5">
    <source>
        <dbReference type="ARBA" id="ARBA00022741"/>
    </source>
</evidence>
<evidence type="ECO:0000256" key="9">
    <source>
        <dbReference type="ARBA" id="ARBA00032554"/>
    </source>
</evidence>
<keyword evidence="6 10" id="KW-0418">Kinase</keyword>
<dbReference type="GO" id="GO:0016114">
    <property type="term" value="P:terpenoid biosynthetic process"/>
    <property type="evidence" value="ECO:0007669"/>
    <property type="project" value="UniProtKB-UniRule"/>
</dbReference>
<dbReference type="NCBIfam" id="NF011202">
    <property type="entry name" value="PRK14608.1"/>
    <property type="match status" value="1"/>
</dbReference>
<comment type="pathway">
    <text evidence="10">Isoprenoid biosynthesis; isopentenyl diphosphate biosynthesis via DXP pathway; isopentenyl diphosphate from 1-deoxy-D-xylulose 5-phosphate: step 3/6.</text>
</comment>
<feature type="active site" evidence="10">
    <location>
        <position position="140"/>
    </location>
</feature>
<dbReference type="PANTHER" id="PTHR43527:SF2">
    <property type="entry name" value="4-DIPHOSPHOCYTIDYL-2-C-METHYL-D-ERYTHRITOL KINASE, CHLOROPLASTIC"/>
    <property type="match status" value="1"/>
</dbReference>
<dbReference type="InterPro" id="IPR036554">
    <property type="entry name" value="GHMP_kinase_C_sf"/>
</dbReference>
<dbReference type="InterPro" id="IPR014721">
    <property type="entry name" value="Ribsml_uS5_D2-typ_fold_subgr"/>
</dbReference>
<dbReference type="GO" id="GO:0019288">
    <property type="term" value="P:isopentenyl diphosphate biosynthetic process, methylerythritol 4-phosphate pathway"/>
    <property type="evidence" value="ECO:0007669"/>
    <property type="project" value="UniProtKB-UniRule"/>
</dbReference>
<evidence type="ECO:0000256" key="8">
    <source>
        <dbReference type="ARBA" id="ARBA00023229"/>
    </source>
</evidence>
<gene>
    <name evidence="10" type="primary">ispE</name>
    <name evidence="13" type="ORF">ABLO99_04160</name>
</gene>
<dbReference type="Pfam" id="PF00288">
    <property type="entry name" value="GHMP_kinases_N"/>
    <property type="match status" value="1"/>
</dbReference>
<evidence type="ECO:0000259" key="12">
    <source>
        <dbReference type="Pfam" id="PF08544"/>
    </source>
</evidence>
<accession>A0AAU7Q475</accession>
<comment type="catalytic activity">
    <reaction evidence="10">
        <text>4-CDP-2-C-methyl-D-erythritol + ATP = 4-CDP-2-C-methyl-D-erythritol 2-phosphate + ADP + H(+)</text>
        <dbReference type="Rhea" id="RHEA:18437"/>
        <dbReference type="ChEBI" id="CHEBI:15378"/>
        <dbReference type="ChEBI" id="CHEBI:30616"/>
        <dbReference type="ChEBI" id="CHEBI:57823"/>
        <dbReference type="ChEBI" id="CHEBI:57919"/>
        <dbReference type="ChEBI" id="CHEBI:456216"/>
        <dbReference type="EC" id="2.7.1.148"/>
    </reaction>
</comment>
<dbReference type="Pfam" id="PF08544">
    <property type="entry name" value="GHMP_kinases_C"/>
    <property type="match status" value="1"/>
</dbReference>
<evidence type="ECO:0000256" key="2">
    <source>
        <dbReference type="ARBA" id="ARBA00012052"/>
    </source>
</evidence>
<dbReference type="SUPFAM" id="SSF54211">
    <property type="entry name" value="Ribosomal protein S5 domain 2-like"/>
    <property type="match status" value="1"/>
</dbReference>
<reference evidence="13" key="1">
    <citation type="submission" date="2024-06" db="EMBL/GenBank/DDBJ databases">
        <authorList>
            <person name="Dussert Y."/>
            <person name="Peccoud J."/>
            <person name="Pigeault R."/>
        </authorList>
    </citation>
    <scope>NUCLEOTIDE SEQUENCE</scope>
    <source>
        <strain evidence="13">WArc</strain>
    </source>
</reference>
<dbReference type="PIRSF" id="PIRSF010376">
    <property type="entry name" value="IspE"/>
    <property type="match status" value="1"/>
</dbReference>
<dbReference type="SUPFAM" id="SSF55060">
    <property type="entry name" value="GHMP Kinase, C-terminal domain"/>
    <property type="match status" value="1"/>
</dbReference>
<dbReference type="InterPro" id="IPR004424">
    <property type="entry name" value="IspE"/>
</dbReference>
<comment type="function">
    <text evidence="10">Catalyzes the phosphorylation of the position 2 hydroxy group of 4-diphosphocytidyl-2C-methyl-D-erythritol.</text>
</comment>
<dbReference type="NCBIfam" id="TIGR00154">
    <property type="entry name" value="ispE"/>
    <property type="match status" value="1"/>
</dbReference>
<keyword evidence="5 10" id="KW-0547">Nucleotide-binding</keyword>
<comment type="similarity">
    <text evidence="1 10">Belongs to the GHMP kinase family. IspE subfamily.</text>
</comment>
<feature type="binding site" evidence="10">
    <location>
        <begin position="100"/>
        <end position="110"/>
    </location>
    <ligand>
        <name>ATP</name>
        <dbReference type="ChEBI" id="CHEBI:30616"/>
    </ligand>
</feature>
<evidence type="ECO:0000256" key="4">
    <source>
        <dbReference type="ARBA" id="ARBA00022679"/>
    </source>
</evidence>
<keyword evidence="4 10" id="KW-0808">Transferase</keyword>
<evidence type="ECO:0000256" key="6">
    <source>
        <dbReference type="ARBA" id="ARBA00022777"/>
    </source>
</evidence>
<organism evidence="13">
    <name type="scientific">Wolbachia endosymbiont of Armadillidium arcangelii</name>
    <dbReference type="NCBI Taxonomy" id="3158571"/>
    <lineage>
        <taxon>Bacteria</taxon>
        <taxon>Pseudomonadati</taxon>
        <taxon>Pseudomonadota</taxon>
        <taxon>Alphaproteobacteria</taxon>
        <taxon>Rickettsiales</taxon>
        <taxon>Anaplasmataceae</taxon>
        <taxon>Wolbachieae</taxon>
        <taxon>Wolbachia</taxon>
    </lineage>
</organism>
<dbReference type="PANTHER" id="PTHR43527">
    <property type="entry name" value="4-DIPHOSPHOCYTIDYL-2-C-METHYL-D-ERYTHRITOL KINASE, CHLOROPLASTIC"/>
    <property type="match status" value="1"/>
</dbReference>
<dbReference type="Gene3D" id="3.30.70.890">
    <property type="entry name" value="GHMP kinase, C-terminal domain"/>
    <property type="match status" value="1"/>
</dbReference>
<evidence type="ECO:0000256" key="3">
    <source>
        <dbReference type="ARBA" id="ARBA00017473"/>
    </source>
</evidence>
<sequence length="288" mass="31979">MESFCVKAPAKINLFLHIINREERGYHLIESLVVFAKLSNFLEIKVGKKKFRYDHSTVESVNSEFKINYRYNTVTKAVNLLLRYAPARTKVTVRVIKNIPIAAGLGSGSSDAGAVIRTLGELWEVDRQILNDIALSVGADVPASIDSKPVFVRGIGEELCPVKQCSLPTSVVLVKPKKKFLNTSEVFSKYKGDFSQPIKWSNNTEEGLLELLKETKNDLQEAAISLVPEIQDVISTLESQEGSILSRMSGSGVACFGMFNSEESAKAAAANIKKEYPEWWVYDTQLIV</sequence>
<protein>
    <recommendedName>
        <fullName evidence="3 10">4-diphosphocytidyl-2-C-methyl-D-erythritol kinase</fullName>
        <shortName evidence="10">CMK</shortName>
        <ecNumber evidence="2 10">2.7.1.148</ecNumber>
    </recommendedName>
    <alternativeName>
        <fullName evidence="9 10">4-(cytidine-5'-diphospho)-2-C-methyl-D-erythritol kinase</fullName>
    </alternativeName>
</protein>
<dbReference type="InterPro" id="IPR006204">
    <property type="entry name" value="GHMP_kinase_N_dom"/>
</dbReference>
<keyword evidence="7 10" id="KW-0067">ATP-binding</keyword>
<dbReference type="GO" id="GO:0005524">
    <property type="term" value="F:ATP binding"/>
    <property type="evidence" value="ECO:0007669"/>
    <property type="project" value="UniProtKB-UniRule"/>
</dbReference>
<feature type="domain" description="GHMP kinase N-terminal" evidence="11">
    <location>
        <begin position="72"/>
        <end position="145"/>
    </location>
</feature>
<feature type="active site" evidence="10">
    <location>
        <position position="11"/>
    </location>
</feature>
<keyword evidence="8 10" id="KW-0414">Isoprene biosynthesis</keyword>
<evidence type="ECO:0000256" key="10">
    <source>
        <dbReference type="HAMAP-Rule" id="MF_00061"/>
    </source>
</evidence>
<dbReference type="InterPro" id="IPR020568">
    <property type="entry name" value="Ribosomal_Su5_D2-typ_SF"/>
</dbReference>
<dbReference type="AlphaFoldDB" id="A0AAU7Q475"/>
<feature type="domain" description="GHMP kinase C-terminal" evidence="12">
    <location>
        <begin position="211"/>
        <end position="277"/>
    </location>
</feature>
<dbReference type="GO" id="GO:0050515">
    <property type="term" value="F:4-(cytidine 5'-diphospho)-2-C-methyl-D-erythritol kinase activity"/>
    <property type="evidence" value="ECO:0007669"/>
    <property type="project" value="UniProtKB-UniRule"/>
</dbReference>
<proteinExistence type="inferred from homology"/>
<dbReference type="InterPro" id="IPR013750">
    <property type="entry name" value="GHMP_kinase_C_dom"/>
</dbReference>
<evidence type="ECO:0000256" key="7">
    <source>
        <dbReference type="ARBA" id="ARBA00022840"/>
    </source>
</evidence>
<evidence type="ECO:0000313" key="13">
    <source>
        <dbReference type="EMBL" id="XBS67799.1"/>
    </source>
</evidence>
<dbReference type="HAMAP" id="MF_00061">
    <property type="entry name" value="IspE"/>
    <property type="match status" value="1"/>
</dbReference>